<proteinExistence type="predicted"/>
<dbReference type="AlphaFoldDB" id="A0A0E9PFH7"/>
<sequence>MNSRNKDCQSILLICRNSRITQCVFV</sequence>
<reference evidence="1" key="2">
    <citation type="journal article" date="2015" name="Fish Shellfish Immunol.">
        <title>Early steps in the European eel (Anguilla anguilla)-Vibrio vulnificus interaction in the gills: Role of the RtxA13 toxin.</title>
        <authorList>
            <person name="Callol A."/>
            <person name="Pajuelo D."/>
            <person name="Ebbesson L."/>
            <person name="Teles M."/>
            <person name="MacKenzie S."/>
            <person name="Amaro C."/>
        </authorList>
    </citation>
    <scope>NUCLEOTIDE SEQUENCE</scope>
</reference>
<organism evidence="1">
    <name type="scientific">Anguilla anguilla</name>
    <name type="common">European freshwater eel</name>
    <name type="synonym">Muraena anguilla</name>
    <dbReference type="NCBI Taxonomy" id="7936"/>
    <lineage>
        <taxon>Eukaryota</taxon>
        <taxon>Metazoa</taxon>
        <taxon>Chordata</taxon>
        <taxon>Craniata</taxon>
        <taxon>Vertebrata</taxon>
        <taxon>Euteleostomi</taxon>
        <taxon>Actinopterygii</taxon>
        <taxon>Neopterygii</taxon>
        <taxon>Teleostei</taxon>
        <taxon>Anguilliformes</taxon>
        <taxon>Anguillidae</taxon>
        <taxon>Anguilla</taxon>
    </lineage>
</organism>
<name>A0A0E9PFH7_ANGAN</name>
<dbReference type="EMBL" id="GBXM01105211">
    <property type="protein sequence ID" value="JAH03366.1"/>
    <property type="molecule type" value="Transcribed_RNA"/>
</dbReference>
<evidence type="ECO:0000313" key="1">
    <source>
        <dbReference type="EMBL" id="JAH03366.1"/>
    </source>
</evidence>
<protein>
    <submittedName>
        <fullName evidence="1">Uncharacterized protein</fullName>
    </submittedName>
</protein>
<reference evidence="1" key="1">
    <citation type="submission" date="2014-11" db="EMBL/GenBank/DDBJ databases">
        <authorList>
            <person name="Amaro Gonzalez C."/>
        </authorList>
    </citation>
    <scope>NUCLEOTIDE SEQUENCE</scope>
</reference>
<accession>A0A0E9PFH7</accession>